<evidence type="ECO:0000256" key="7">
    <source>
        <dbReference type="ARBA" id="ARBA00023237"/>
    </source>
</evidence>
<evidence type="ECO:0000256" key="1">
    <source>
        <dbReference type="ARBA" id="ARBA00004571"/>
    </source>
</evidence>
<dbReference type="InterPro" id="IPR008969">
    <property type="entry name" value="CarboxyPept-like_regulatory"/>
</dbReference>
<dbReference type="GO" id="GO:0009279">
    <property type="term" value="C:cell outer membrane"/>
    <property type="evidence" value="ECO:0007669"/>
    <property type="project" value="UniProtKB-SubCell"/>
</dbReference>
<feature type="non-terminal residue" evidence="13">
    <location>
        <position position="1"/>
    </location>
</feature>
<evidence type="ECO:0000256" key="2">
    <source>
        <dbReference type="ARBA" id="ARBA00022448"/>
    </source>
</evidence>
<reference evidence="13" key="1">
    <citation type="submission" date="2020-02" db="EMBL/GenBank/DDBJ databases">
        <authorList>
            <person name="Meier V. D."/>
        </authorList>
    </citation>
    <scope>NUCLEOTIDE SEQUENCE</scope>
    <source>
        <strain evidence="13">AVDCRST_MAG89</strain>
    </source>
</reference>
<name>A0A6J4MC55_9BACT</name>
<evidence type="ECO:0000256" key="10">
    <source>
        <dbReference type="SAM" id="SignalP"/>
    </source>
</evidence>
<keyword evidence="10" id="KW-0732">Signal</keyword>
<dbReference type="Gene3D" id="2.40.170.20">
    <property type="entry name" value="TonB-dependent receptor, beta-barrel domain"/>
    <property type="match status" value="1"/>
</dbReference>
<dbReference type="InterPro" id="IPR036942">
    <property type="entry name" value="Beta-barrel_TonB_sf"/>
</dbReference>
<dbReference type="InterPro" id="IPR037066">
    <property type="entry name" value="Plug_dom_sf"/>
</dbReference>
<dbReference type="Gene3D" id="2.60.40.1120">
    <property type="entry name" value="Carboxypeptidase-like, regulatory domain"/>
    <property type="match status" value="1"/>
</dbReference>
<dbReference type="AlphaFoldDB" id="A0A6J4MC55"/>
<organism evidence="13">
    <name type="scientific">uncultured Gemmatimonadota bacterium</name>
    <dbReference type="NCBI Taxonomy" id="203437"/>
    <lineage>
        <taxon>Bacteria</taxon>
        <taxon>Pseudomonadati</taxon>
        <taxon>Gemmatimonadota</taxon>
        <taxon>environmental samples</taxon>
    </lineage>
</organism>
<evidence type="ECO:0000256" key="8">
    <source>
        <dbReference type="PROSITE-ProRule" id="PRU01360"/>
    </source>
</evidence>
<feature type="signal peptide" evidence="10">
    <location>
        <begin position="1"/>
        <end position="18"/>
    </location>
</feature>
<evidence type="ECO:0000256" key="6">
    <source>
        <dbReference type="ARBA" id="ARBA00023136"/>
    </source>
</evidence>
<dbReference type="InterPro" id="IPR039426">
    <property type="entry name" value="TonB-dep_rcpt-like"/>
</dbReference>
<dbReference type="Pfam" id="PF00593">
    <property type="entry name" value="TonB_dep_Rec_b-barrel"/>
    <property type="match status" value="1"/>
</dbReference>
<keyword evidence="2 8" id="KW-0813">Transport</keyword>
<dbReference type="SUPFAM" id="SSF56935">
    <property type="entry name" value="Porins"/>
    <property type="match status" value="1"/>
</dbReference>
<feature type="domain" description="TonB-dependent receptor-like beta-barrel" evidence="11">
    <location>
        <begin position="372"/>
        <end position="930"/>
    </location>
</feature>
<keyword evidence="4 8" id="KW-0812">Transmembrane</keyword>
<evidence type="ECO:0000259" key="11">
    <source>
        <dbReference type="Pfam" id="PF00593"/>
    </source>
</evidence>
<evidence type="ECO:0000256" key="9">
    <source>
        <dbReference type="RuleBase" id="RU003357"/>
    </source>
</evidence>
<evidence type="ECO:0000256" key="4">
    <source>
        <dbReference type="ARBA" id="ARBA00022692"/>
    </source>
</evidence>
<dbReference type="InterPro" id="IPR000531">
    <property type="entry name" value="Beta-barrel_TonB"/>
</dbReference>
<dbReference type="PROSITE" id="PS52016">
    <property type="entry name" value="TONB_DEPENDENT_REC_3"/>
    <property type="match status" value="1"/>
</dbReference>
<evidence type="ECO:0000313" key="13">
    <source>
        <dbReference type="EMBL" id="CAA9354410.1"/>
    </source>
</evidence>
<keyword evidence="6 8" id="KW-0472">Membrane</keyword>
<keyword evidence="3 8" id="KW-1134">Transmembrane beta strand</keyword>
<protein>
    <submittedName>
        <fullName evidence="13">Outer membrane TonB-dependent transporter, utilization system for glycans and polysaccharides (PUL), SusC family</fullName>
    </submittedName>
</protein>
<sequence length="967" mass="104098">FLALAACLLGAVPLSAQSGTVTGRVVEGTTQEPLAGATVSVAQRTTVSGADGRFTVGGVPAGTHTVQATRIGYGERRIRDVTGSVAPVSEEQFNTGRVVSPEQLIQGKVAGVQVVSSGEPGGGSSIRIRGGTSVNASNEPLIVVDGVPLQPGGGLSAGRNPLNFINPEDIARMTVLKDAASTAIYGSRGANGVIIIETKTGSSTGPQFHYGSSVSTSTVTRSPELLSAADFRAAVTEYAPGRVGFLGSANTDWRGAVERDAAGQEHELAMSGAAENLNYRLSLNYLDQQGVLRGSETERVSAAVNYNHRMFSDRLNVRANIRGARTDDVFTPGGVLGSATVFDPTQSIQTATGAYYEATAFPLGPNNPLAELALGVDQGTTYRSIGNIEGQYRMPFLEGLSSTLRVGYDVAKSERRRFFPSIMQSQVENRTTCQRAATDPPCPTGFVDRSNPSETAGLLEAFANYTTRLAALNSDLDATAGYSYESSRGDRPYFYARGLSTDLLGTNGIPTAVENVSRVDIDESKLASFFARVNYTLADRYLLTLSVRRDGSSRFAPGNQWGTYPAAALAWRLGDEAFMDRFGWMSDLKLRASWGINGNQSIGNYLWVPNYRIGDAFTQAQFGDQFITTIRPTAVDPDIQWEETTSYNLGLDYGLFDDRLTGSVEYYTKDTDDLIFTVPVAAGTYVSNFVTTNVGSVRNEGVEFSLNAQVLSAPRGGFTWNASFNAAHNTNRLLTVNPFSGGAEQFLVGGIAGGVGANIQVLQPGSAVNSFFVYRHKRDASGKPVYADTDNNGTINDLDLYEDVNGDKKITFDDRVAMHDPAPDWTFGHTSNMGFRNFDLGFTLRAQTGNYVYNNLASSQGYYNALNAAGGLVNLHSSVREYGFRDPQYYSDVYVEDASFLRMDNLTLGYTIPEFRGVQQMRLFGTVQNVFTLTNYSGVDPEAGLNGIDLTIYPRSRTLTAGISFGF</sequence>
<comment type="subcellular location">
    <subcellularLocation>
        <location evidence="1 8">Cell outer membrane</location>
        <topology evidence="1 8">Multi-pass membrane protein</topology>
    </subcellularLocation>
</comment>
<dbReference type="InterPro" id="IPR012910">
    <property type="entry name" value="Plug_dom"/>
</dbReference>
<feature type="domain" description="TonB-dependent receptor plug" evidence="12">
    <location>
        <begin position="78"/>
        <end position="193"/>
    </location>
</feature>
<dbReference type="EMBL" id="CADCTV010000695">
    <property type="protein sequence ID" value="CAA9354410.1"/>
    <property type="molecule type" value="Genomic_DNA"/>
</dbReference>
<dbReference type="InterPro" id="IPR023996">
    <property type="entry name" value="TonB-dep_OMP_SusC/RagA"/>
</dbReference>
<evidence type="ECO:0000259" key="12">
    <source>
        <dbReference type="Pfam" id="PF07715"/>
    </source>
</evidence>
<proteinExistence type="inferred from homology"/>
<dbReference type="Gene3D" id="2.170.130.10">
    <property type="entry name" value="TonB-dependent receptor, plug domain"/>
    <property type="match status" value="1"/>
</dbReference>
<keyword evidence="7 8" id="KW-0998">Cell outer membrane</keyword>
<dbReference type="NCBIfam" id="TIGR04057">
    <property type="entry name" value="SusC_RagA_signa"/>
    <property type="match status" value="1"/>
</dbReference>
<dbReference type="Pfam" id="PF13715">
    <property type="entry name" value="CarbopepD_reg_2"/>
    <property type="match status" value="1"/>
</dbReference>
<dbReference type="InterPro" id="IPR023997">
    <property type="entry name" value="TonB-dep_OMP_SusC/RagA_CS"/>
</dbReference>
<dbReference type="Pfam" id="PF07715">
    <property type="entry name" value="Plug"/>
    <property type="match status" value="1"/>
</dbReference>
<dbReference type="NCBIfam" id="TIGR04056">
    <property type="entry name" value="OMP_RagA_SusC"/>
    <property type="match status" value="1"/>
</dbReference>
<comment type="similarity">
    <text evidence="8 9">Belongs to the TonB-dependent receptor family.</text>
</comment>
<evidence type="ECO:0000256" key="5">
    <source>
        <dbReference type="ARBA" id="ARBA00023077"/>
    </source>
</evidence>
<keyword evidence="5 9" id="KW-0798">TonB box</keyword>
<evidence type="ECO:0000256" key="3">
    <source>
        <dbReference type="ARBA" id="ARBA00022452"/>
    </source>
</evidence>
<gene>
    <name evidence="13" type="ORF">AVDCRST_MAG89-3329</name>
</gene>
<dbReference type="SUPFAM" id="SSF49464">
    <property type="entry name" value="Carboxypeptidase regulatory domain-like"/>
    <property type="match status" value="1"/>
</dbReference>
<feature type="chain" id="PRO_5026688894" evidence="10">
    <location>
        <begin position="19"/>
        <end position="967"/>
    </location>
</feature>
<accession>A0A6J4MC55</accession>